<dbReference type="EMBL" id="MG962366">
    <property type="protein sequence ID" value="AVO25049.1"/>
    <property type="molecule type" value="Genomic_DNA"/>
</dbReference>
<keyword evidence="2" id="KW-1185">Reference proteome</keyword>
<evidence type="ECO:0000313" key="1">
    <source>
        <dbReference type="EMBL" id="AVO25049.1"/>
    </source>
</evidence>
<dbReference type="GeneID" id="64766371"/>
<dbReference type="RefSeq" id="YP_010059140.1">
    <property type="nucleotide sequence ID" value="NC_054724.1"/>
</dbReference>
<reference evidence="2" key="1">
    <citation type="submission" date="2018-02" db="EMBL/GenBank/DDBJ databases">
        <authorList>
            <person name="Cohen D.B."/>
            <person name="Kent A.D."/>
        </authorList>
    </citation>
    <scope>NUCLEOTIDE SEQUENCE [LARGE SCALE GENOMIC DNA]</scope>
</reference>
<dbReference type="KEGG" id="vg:64766371"/>
<dbReference type="Proteomes" id="UP000241290">
    <property type="component" value="Genome"/>
</dbReference>
<sequence length="79" mass="8531">MSECVVYGCTNPVGEGLKHGCGHHFHGDFNQTVLIEHDPTSFTFAPILKPLGLVSLRPEEGPFLKADILGVTNDEPPTT</sequence>
<name>A0A2P1JXJ1_9CAUD</name>
<proteinExistence type="predicted"/>
<gene>
    <name evidence="1" type="primary">118</name>
    <name evidence="1" type="ORF">SEA_FINCH_118</name>
</gene>
<accession>A0A2P1JXJ1</accession>
<organism evidence="1 2">
    <name type="scientific">Rhodococcus phage Finch</name>
    <dbReference type="NCBI Taxonomy" id="2094144"/>
    <lineage>
        <taxon>Viruses</taxon>
        <taxon>Duplodnaviria</taxon>
        <taxon>Heunggongvirae</taxon>
        <taxon>Uroviricota</taxon>
        <taxon>Caudoviricetes</taxon>
        <taxon>Finchvirus</taxon>
        <taxon>Finchvirus finch</taxon>
    </lineage>
</organism>
<evidence type="ECO:0000313" key="2">
    <source>
        <dbReference type="Proteomes" id="UP000241290"/>
    </source>
</evidence>
<protein>
    <submittedName>
        <fullName evidence="1">Uncharacterized protein</fullName>
    </submittedName>
</protein>